<dbReference type="AlphaFoldDB" id="A0A1I7YUC7"/>
<evidence type="ECO:0000256" key="1">
    <source>
        <dbReference type="ARBA" id="ARBA00004613"/>
    </source>
</evidence>
<evidence type="ECO:0000256" key="3">
    <source>
        <dbReference type="ARBA" id="ARBA00022525"/>
    </source>
</evidence>
<evidence type="ECO:0000313" key="11">
    <source>
        <dbReference type="WBParaSite" id="L893_g196.t1"/>
    </source>
</evidence>
<sequence>MKCAVLLCLAAVAVAGPVKRFAGFGALSGLSTIGGNLGCVVTGNKLFVNGLYTKELSVAEQQEFETYEQQIKDFKQRVKEVLEEKRKNAGKAVATAAEKTVKKSDLPEPPAKPSFCSEKDTTQYIFDGCKVQHNKVYIGNTYARDLSSDEVTQLKEFDEKMTQYQKYLNSNIQSQVEELFGKHFSGLFNRANVRKHSRDESTTPAPDSTTEAPQEAPVAPNFCTTIF</sequence>
<comment type="subcellular location">
    <subcellularLocation>
        <location evidence="1">Secreted</location>
    </subcellularLocation>
</comment>
<accession>A0A1I7YUC7</accession>
<keyword evidence="10" id="KW-1185">Reference proteome</keyword>
<feature type="signal peptide" evidence="8">
    <location>
        <begin position="1"/>
        <end position="15"/>
    </location>
</feature>
<feature type="coiled-coil region" evidence="6">
    <location>
        <begin position="57"/>
        <end position="99"/>
    </location>
</feature>
<keyword evidence="3" id="KW-0964">Secreted</keyword>
<dbReference type="Proteomes" id="UP000095287">
    <property type="component" value="Unplaced"/>
</dbReference>
<dbReference type="InterPro" id="IPR051901">
    <property type="entry name" value="Protease_Inhibitor_I33"/>
</dbReference>
<evidence type="ECO:0000256" key="5">
    <source>
        <dbReference type="ARBA" id="ARBA00023157"/>
    </source>
</evidence>
<dbReference type="InterPro" id="IPR038412">
    <property type="entry name" value="Pepsin-I3_sf"/>
</dbReference>
<evidence type="ECO:0000313" key="10">
    <source>
        <dbReference type="Proteomes" id="UP000095287"/>
    </source>
</evidence>
<comment type="similarity">
    <text evidence="2">Belongs to the protease inhibitor I33 family.</text>
</comment>
<dbReference type="CDD" id="cd00225">
    <property type="entry name" value="API3"/>
    <property type="match status" value="1"/>
</dbReference>
<keyword evidence="5" id="KW-1015">Disulfide bond</keyword>
<evidence type="ECO:0000256" key="8">
    <source>
        <dbReference type="SAM" id="SignalP"/>
    </source>
</evidence>
<evidence type="ECO:0000256" key="4">
    <source>
        <dbReference type="ARBA" id="ARBA00022729"/>
    </source>
</evidence>
<evidence type="ECO:0000256" key="6">
    <source>
        <dbReference type="SAM" id="Coils"/>
    </source>
</evidence>
<dbReference type="SUPFAM" id="SSF55149">
    <property type="entry name" value="Pepsin inhibitor-3"/>
    <property type="match status" value="1"/>
</dbReference>
<evidence type="ECO:0000256" key="2">
    <source>
        <dbReference type="ARBA" id="ARBA00008019"/>
    </source>
</evidence>
<organism evidence="10 11">
    <name type="scientific">Steinernema glaseri</name>
    <dbReference type="NCBI Taxonomy" id="37863"/>
    <lineage>
        <taxon>Eukaryota</taxon>
        <taxon>Metazoa</taxon>
        <taxon>Ecdysozoa</taxon>
        <taxon>Nematoda</taxon>
        <taxon>Chromadorea</taxon>
        <taxon>Rhabditida</taxon>
        <taxon>Tylenchina</taxon>
        <taxon>Panagrolaimomorpha</taxon>
        <taxon>Strongyloidoidea</taxon>
        <taxon>Steinernematidae</taxon>
        <taxon>Steinernema</taxon>
    </lineage>
</organism>
<keyword evidence="4 8" id="KW-0732">Signal</keyword>
<feature type="domain" description="Pepsin inhibitor-3-like repeated" evidence="9">
    <location>
        <begin position="109"/>
        <end position="181"/>
    </location>
</feature>
<dbReference type="InterPro" id="IPR010480">
    <property type="entry name" value="Pepsin-I3"/>
</dbReference>
<feature type="domain" description="Pepsin inhibitor-3-like repeated" evidence="9">
    <location>
        <begin position="31"/>
        <end position="88"/>
    </location>
</feature>
<evidence type="ECO:0000259" key="9">
    <source>
        <dbReference type="Pfam" id="PF06394"/>
    </source>
</evidence>
<dbReference type="Pfam" id="PF06394">
    <property type="entry name" value="Pepsin-I3"/>
    <property type="match status" value="2"/>
</dbReference>
<dbReference type="PANTHER" id="PTHR37969:SF1">
    <property type="entry name" value="PROTEIN CBG13105"/>
    <property type="match status" value="1"/>
</dbReference>
<evidence type="ECO:0000256" key="7">
    <source>
        <dbReference type="SAM" id="MobiDB-lite"/>
    </source>
</evidence>
<dbReference type="Gene3D" id="3.30.1120.50">
    <property type="entry name" value="Pepsin inhibitor-3"/>
    <property type="match status" value="2"/>
</dbReference>
<dbReference type="PANTHER" id="PTHR37969">
    <property type="entry name" value="PROTEIN CBG07421-RELATED"/>
    <property type="match status" value="1"/>
</dbReference>
<proteinExistence type="inferred from homology"/>
<name>A0A1I7YUC7_9BILA</name>
<protein>
    <submittedName>
        <fullName evidence="11">Pepsin-I3 domain-containing protein</fullName>
    </submittedName>
</protein>
<dbReference type="GO" id="GO:0005576">
    <property type="term" value="C:extracellular region"/>
    <property type="evidence" value="ECO:0007669"/>
    <property type="project" value="UniProtKB-SubCell"/>
</dbReference>
<feature type="compositionally biased region" description="Polar residues" evidence="7">
    <location>
        <begin position="202"/>
        <end position="212"/>
    </location>
</feature>
<dbReference type="WBParaSite" id="L893_g196.t1">
    <property type="protein sequence ID" value="L893_g196.t1"/>
    <property type="gene ID" value="L893_g196"/>
</dbReference>
<keyword evidence="6" id="KW-0175">Coiled coil</keyword>
<feature type="region of interest" description="Disordered" evidence="7">
    <location>
        <begin position="191"/>
        <end position="220"/>
    </location>
</feature>
<reference evidence="11" key="1">
    <citation type="submission" date="2016-11" db="UniProtKB">
        <authorList>
            <consortium name="WormBaseParasite"/>
        </authorList>
    </citation>
    <scope>IDENTIFICATION</scope>
</reference>
<feature type="chain" id="PRO_5013198644" evidence="8">
    <location>
        <begin position="16"/>
        <end position="227"/>
    </location>
</feature>